<evidence type="ECO:0000256" key="1">
    <source>
        <dbReference type="SAM" id="Phobius"/>
    </source>
</evidence>
<feature type="transmembrane region" description="Helical" evidence="1">
    <location>
        <begin position="220"/>
        <end position="237"/>
    </location>
</feature>
<dbReference type="AlphaFoldDB" id="R7TT30"/>
<reference evidence="3" key="3">
    <citation type="submission" date="2015-06" db="UniProtKB">
        <authorList>
            <consortium name="EnsemblMetazoa"/>
        </authorList>
    </citation>
    <scope>IDENTIFICATION</scope>
</reference>
<feature type="transmembrane region" description="Helical" evidence="1">
    <location>
        <begin position="249"/>
        <end position="267"/>
    </location>
</feature>
<dbReference type="EMBL" id="AMQN01002228">
    <property type="status" value="NOT_ANNOTATED_CDS"/>
    <property type="molecule type" value="Genomic_DNA"/>
</dbReference>
<dbReference type="Proteomes" id="UP000014760">
    <property type="component" value="Unassembled WGS sequence"/>
</dbReference>
<name>R7TT30_CAPTE</name>
<dbReference type="HOGENOM" id="CLU_546594_0_0_1"/>
<evidence type="ECO:0008006" key="5">
    <source>
        <dbReference type="Google" id="ProtNLM"/>
    </source>
</evidence>
<evidence type="ECO:0000313" key="2">
    <source>
        <dbReference type="EMBL" id="ELT96789.1"/>
    </source>
</evidence>
<feature type="transmembrane region" description="Helical" evidence="1">
    <location>
        <begin position="36"/>
        <end position="57"/>
    </location>
</feature>
<evidence type="ECO:0000313" key="3">
    <source>
        <dbReference type="EnsemblMetazoa" id="CapteP205119"/>
    </source>
</evidence>
<dbReference type="EnsemblMetazoa" id="CapteT205119">
    <property type="protein sequence ID" value="CapteP205119"/>
    <property type="gene ID" value="CapteG205119"/>
</dbReference>
<feature type="transmembrane region" description="Helical" evidence="1">
    <location>
        <begin position="273"/>
        <end position="292"/>
    </location>
</feature>
<sequence length="499" mass="55227">MRTQICFAFASTITRQLVLFSQILVTSKASPNSLHILLPLVIAIPSAIANAVSFYNANPKTITCTTMHVILQGPLWRFFQITQSSPPPEESFNDHVTAMHLLSTLQDCVFAIAYLGTRAYDGRTTEISALMVMSVLSISSSYMYSLLQTTGEDSKSECPIQWAQMVCLLASSIASYTMLARVYHSWVVVIYLIRLVAFPLLTYCGVSIMNTDQRPADITSFKWFAWSALQFHCLVALPFKREVNWVETFAFHFVLATLYAVSLHAWVNDVSSITLPIILALSSILALILEILKLAFRCYRNPIHVPNPKADKSLPTPSKVETSHVDDLKSNQDVEIPAEHLGCDQNDSRFLSSVQNLTHCSIPILEIDIDRLFISDCVTTDTAHVGLDSLTDITPIDVFSADTLTIFSSVIGDRLSGISSETSVSSSPVSSRALSSSTSDGVVLYDLLGCRTWPKFHSLSRRNVEMMSRHNGTDGDCVHTWLRGFSTLEGTMSEIETIA</sequence>
<proteinExistence type="predicted"/>
<dbReference type="EMBL" id="KB308725">
    <property type="protein sequence ID" value="ELT96789.1"/>
    <property type="molecule type" value="Genomic_DNA"/>
</dbReference>
<reference evidence="4" key="1">
    <citation type="submission" date="2012-12" db="EMBL/GenBank/DDBJ databases">
        <authorList>
            <person name="Hellsten U."/>
            <person name="Grimwood J."/>
            <person name="Chapman J.A."/>
            <person name="Shapiro H."/>
            <person name="Aerts A."/>
            <person name="Otillar R.P."/>
            <person name="Terry A.Y."/>
            <person name="Boore J.L."/>
            <person name="Simakov O."/>
            <person name="Marletaz F."/>
            <person name="Cho S.-J."/>
            <person name="Edsinger-Gonzales E."/>
            <person name="Havlak P."/>
            <person name="Kuo D.-H."/>
            <person name="Larsson T."/>
            <person name="Lv J."/>
            <person name="Arendt D."/>
            <person name="Savage R."/>
            <person name="Osoegawa K."/>
            <person name="de Jong P."/>
            <person name="Lindberg D.R."/>
            <person name="Seaver E.C."/>
            <person name="Weisblat D.A."/>
            <person name="Putnam N.H."/>
            <person name="Grigoriev I.V."/>
            <person name="Rokhsar D.S."/>
        </authorList>
    </citation>
    <scope>NUCLEOTIDE SEQUENCE</scope>
    <source>
        <strain evidence="4">I ESC-2004</strain>
    </source>
</reference>
<gene>
    <name evidence="2" type="ORF">CAPTEDRAFT_205119</name>
</gene>
<keyword evidence="1" id="KW-0812">Transmembrane</keyword>
<accession>R7TT30</accession>
<keyword evidence="1" id="KW-1133">Transmembrane helix</keyword>
<evidence type="ECO:0000313" key="4">
    <source>
        <dbReference type="Proteomes" id="UP000014760"/>
    </source>
</evidence>
<keyword evidence="4" id="KW-1185">Reference proteome</keyword>
<feature type="transmembrane region" description="Helical" evidence="1">
    <location>
        <begin position="159"/>
        <end position="179"/>
    </location>
</feature>
<reference evidence="2 4" key="2">
    <citation type="journal article" date="2013" name="Nature">
        <title>Insights into bilaterian evolution from three spiralian genomes.</title>
        <authorList>
            <person name="Simakov O."/>
            <person name="Marletaz F."/>
            <person name="Cho S.J."/>
            <person name="Edsinger-Gonzales E."/>
            <person name="Havlak P."/>
            <person name="Hellsten U."/>
            <person name="Kuo D.H."/>
            <person name="Larsson T."/>
            <person name="Lv J."/>
            <person name="Arendt D."/>
            <person name="Savage R."/>
            <person name="Osoegawa K."/>
            <person name="de Jong P."/>
            <person name="Grimwood J."/>
            <person name="Chapman J.A."/>
            <person name="Shapiro H."/>
            <person name="Aerts A."/>
            <person name="Otillar R.P."/>
            <person name="Terry A.Y."/>
            <person name="Boore J.L."/>
            <person name="Grigoriev I.V."/>
            <person name="Lindberg D.R."/>
            <person name="Seaver E.C."/>
            <person name="Weisblat D.A."/>
            <person name="Putnam N.H."/>
            <person name="Rokhsar D.S."/>
        </authorList>
    </citation>
    <scope>NUCLEOTIDE SEQUENCE</scope>
    <source>
        <strain evidence="2 4">I ESC-2004</strain>
    </source>
</reference>
<organism evidence="2">
    <name type="scientific">Capitella teleta</name>
    <name type="common">Polychaete worm</name>
    <dbReference type="NCBI Taxonomy" id="283909"/>
    <lineage>
        <taxon>Eukaryota</taxon>
        <taxon>Metazoa</taxon>
        <taxon>Spiralia</taxon>
        <taxon>Lophotrochozoa</taxon>
        <taxon>Annelida</taxon>
        <taxon>Polychaeta</taxon>
        <taxon>Sedentaria</taxon>
        <taxon>Scolecida</taxon>
        <taxon>Capitellidae</taxon>
        <taxon>Capitella</taxon>
    </lineage>
</organism>
<keyword evidence="1" id="KW-0472">Membrane</keyword>
<feature type="transmembrane region" description="Helical" evidence="1">
    <location>
        <begin position="127"/>
        <end position="147"/>
    </location>
</feature>
<protein>
    <recommendedName>
        <fullName evidence="5">XK-related protein</fullName>
    </recommendedName>
</protein>
<feature type="transmembrane region" description="Helical" evidence="1">
    <location>
        <begin position="186"/>
        <end position="208"/>
    </location>
</feature>